<feature type="transmembrane region" description="Helical" evidence="9">
    <location>
        <begin position="47"/>
        <end position="66"/>
    </location>
</feature>
<feature type="transmembrane region" description="Helical" evidence="9">
    <location>
        <begin position="185"/>
        <end position="210"/>
    </location>
</feature>
<evidence type="ECO:0000256" key="8">
    <source>
        <dbReference type="SAM" id="MobiDB-lite"/>
    </source>
</evidence>
<keyword evidence="12" id="KW-1185">Reference proteome</keyword>
<dbReference type="EMBL" id="AP025943">
    <property type="protein sequence ID" value="BDL44827.1"/>
    <property type="molecule type" value="Genomic_DNA"/>
</dbReference>
<evidence type="ECO:0000256" key="5">
    <source>
        <dbReference type="ARBA" id="ARBA00023065"/>
    </source>
</evidence>
<feature type="transmembrane region" description="Helical" evidence="9">
    <location>
        <begin position="12"/>
        <end position="35"/>
    </location>
</feature>
<dbReference type="GO" id="GO:0034220">
    <property type="term" value="P:monoatomic ion transmembrane transport"/>
    <property type="evidence" value="ECO:0007669"/>
    <property type="project" value="UniProtKB-KW"/>
</dbReference>
<comment type="subcellular location">
    <subcellularLocation>
        <location evidence="1">Membrane</location>
        <topology evidence="1">Multi-pass membrane protein</topology>
    </subcellularLocation>
</comment>
<name>A0ABM7ZJA6_9BACT</name>
<dbReference type="PANTHER" id="PTHR11537:SF254">
    <property type="entry name" value="POTASSIUM VOLTAGE-GATED CHANNEL PROTEIN SHAB"/>
    <property type="match status" value="1"/>
</dbReference>
<sequence>MAPDAKTPRHFLFLKLAYETVMCLLALVAVTLAAIDLTSGAAEWEVTVDRVIYWIFVLDYVIRFFLSPSKWLFVKSHVWDLLAIIPFDSLFRLFRFARLEEILRLARYLDLFSYSLRFSARIRRFFNTNGFKYICIAALTIILLGAVGIHLAEGMSLSNGIWWSFVTATTVGYGDTYPVTTPGKFLAVFLMITGIGFVGTLTSTITSFFLHGHDGEPMTYREEVLDGIKKKLDSLSSMTDEDIDAMAALLKTLRGAPQAPPAEKEETPAIHSGKN</sequence>
<protein>
    <submittedName>
        <fullName evidence="11">Potassium channel protein</fullName>
    </submittedName>
</protein>
<dbReference type="Gene3D" id="1.20.120.350">
    <property type="entry name" value="Voltage-gated potassium channels. Chain C"/>
    <property type="match status" value="1"/>
</dbReference>
<evidence type="ECO:0000256" key="3">
    <source>
        <dbReference type="ARBA" id="ARBA00022692"/>
    </source>
</evidence>
<evidence type="ECO:0000256" key="1">
    <source>
        <dbReference type="ARBA" id="ARBA00004141"/>
    </source>
</evidence>
<reference evidence="11" key="1">
    <citation type="submission" date="2022-06" db="EMBL/GenBank/DDBJ databases">
        <title>Akkermansia biwalacus sp. nov., an anaerobic mucin-degrading bacterium isolated from human intestine.</title>
        <authorList>
            <person name="Kobayashi Y."/>
            <person name="Inoue S."/>
            <person name="Kawahara T."/>
            <person name="Kohda N."/>
        </authorList>
    </citation>
    <scope>NUCLEOTIDE SEQUENCE</scope>
    <source>
        <strain evidence="11">WON2089</strain>
    </source>
</reference>
<dbReference type="InterPro" id="IPR028325">
    <property type="entry name" value="VG_K_chnl"/>
</dbReference>
<feature type="region of interest" description="Disordered" evidence="8">
    <location>
        <begin position="255"/>
        <end position="275"/>
    </location>
</feature>
<evidence type="ECO:0000256" key="2">
    <source>
        <dbReference type="ARBA" id="ARBA00022448"/>
    </source>
</evidence>
<evidence type="ECO:0000256" key="9">
    <source>
        <dbReference type="SAM" id="Phobius"/>
    </source>
</evidence>
<keyword evidence="3 9" id="KW-0812">Transmembrane</keyword>
<keyword evidence="4 9" id="KW-1133">Transmembrane helix</keyword>
<keyword evidence="6 9" id="KW-0472">Membrane</keyword>
<keyword evidence="5" id="KW-0406">Ion transport</keyword>
<gene>
    <name evidence="11" type="ORF">Abiwalacus_24010</name>
</gene>
<dbReference type="PANTHER" id="PTHR11537">
    <property type="entry name" value="VOLTAGE-GATED POTASSIUM CHANNEL"/>
    <property type="match status" value="1"/>
</dbReference>
<dbReference type="RefSeq" id="WP_215436630.1">
    <property type="nucleotide sequence ID" value="NZ_AP025943.1"/>
</dbReference>
<dbReference type="Pfam" id="PF07885">
    <property type="entry name" value="Ion_trans_2"/>
    <property type="match status" value="1"/>
</dbReference>
<dbReference type="Gene3D" id="1.10.287.70">
    <property type="match status" value="1"/>
</dbReference>
<accession>A0ABM7ZJA6</accession>
<evidence type="ECO:0000313" key="12">
    <source>
        <dbReference type="Proteomes" id="UP001062263"/>
    </source>
</evidence>
<evidence type="ECO:0000313" key="11">
    <source>
        <dbReference type="EMBL" id="BDL44827.1"/>
    </source>
</evidence>
<feature type="transmembrane region" description="Helical" evidence="9">
    <location>
        <begin position="131"/>
        <end position="152"/>
    </location>
</feature>
<evidence type="ECO:0000256" key="6">
    <source>
        <dbReference type="ARBA" id="ARBA00023136"/>
    </source>
</evidence>
<evidence type="ECO:0000259" key="10">
    <source>
        <dbReference type="Pfam" id="PF07885"/>
    </source>
</evidence>
<evidence type="ECO:0000256" key="7">
    <source>
        <dbReference type="ARBA" id="ARBA00023303"/>
    </source>
</evidence>
<dbReference type="InterPro" id="IPR027359">
    <property type="entry name" value="Volt_channel_dom_sf"/>
</dbReference>
<dbReference type="SUPFAM" id="SSF81324">
    <property type="entry name" value="Voltage-gated potassium channels"/>
    <property type="match status" value="1"/>
</dbReference>
<feature type="domain" description="Potassium channel" evidence="10">
    <location>
        <begin position="138"/>
        <end position="209"/>
    </location>
</feature>
<organism evidence="11 12">
    <name type="scientific">Akkermansia biwaensis</name>
    <dbReference type="NCBI Taxonomy" id="2946555"/>
    <lineage>
        <taxon>Bacteria</taxon>
        <taxon>Pseudomonadati</taxon>
        <taxon>Verrucomicrobiota</taxon>
        <taxon>Verrucomicrobiia</taxon>
        <taxon>Verrucomicrobiales</taxon>
        <taxon>Akkermansiaceae</taxon>
        <taxon>Akkermansia</taxon>
    </lineage>
</organism>
<keyword evidence="2" id="KW-0813">Transport</keyword>
<dbReference type="InterPro" id="IPR013099">
    <property type="entry name" value="K_chnl_dom"/>
</dbReference>
<evidence type="ECO:0000256" key="4">
    <source>
        <dbReference type="ARBA" id="ARBA00022989"/>
    </source>
</evidence>
<dbReference type="Proteomes" id="UP001062263">
    <property type="component" value="Chromosome"/>
</dbReference>
<keyword evidence="7 11" id="KW-0407">Ion channel</keyword>
<proteinExistence type="predicted"/>